<evidence type="ECO:0000313" key="2">
    <source>
        <dbReference type="EMBL" id="JAH41286.1"/>
    </source>
</evidence>
<accession>A0A0E9SJ21</accession>
<evidence type="ECO:0000256" key="1">
    <source>
        <dbReference type="SAM" id="MobiDB-lite"/>
    </source>
</evidence>
<reference evidence="2" key="2">
    <citation type="journal article" date="2015" name="Fish Shellfish Immunol.">
        <title>Early steps in the European eel (Anguilla anguilla)-Vibrio vulnificus interaction in the gills: Role of the RtxA13 toxin.</title>
        <authorList>
            <person name="Callol A."/>
            <person name="Pajuelo D."/>
            <person name="Ebbesson L."/>
            <person name="Teles M."/>
            <person name="MacKenzie S."/>
            <person name="Amaro C."/>
        </authorList>
    </citation>
    <scope>NUCLEOTIDE SEQUENCE</scope>
</reference>
<feature type="compositionally biased region" description="Basic and acidic residues" evidence="1">
    <location>
        <begin position="15"/>
        <end position="24"/>
    </location>
</feature>
<name>A0A0E9SJ21_ANGAN</name>
<dbReference type="AlphaFoldDB" id="A0A0E9SJ21"/>
<proteinExistence type="predicted"/>
<protein>
    <submittedName>
        <fullName evidence="2">Uncharacterized protein</fullName>
    </submittedName>
</protein>
<dbReference type="EMBL" id="GBXM01067291">
    <property type="protein sequence ID" value="JAH41286.1"/>
    <property type="molecule type" value="Transcribed_RNA"/>
</dbReference>
<feature type="region of interest" description="Disordered" evidence="1">
    <location>
        <begin position="1"/>
        <end position="24"/>
    </location>
</feature>
<sequence>MPGKHCEDDAFWTAGDRRSHQVQG</sequence>
<organism evidence="2">
    <name type="scientific">Anguilla anguilla</name>
    <name type="common">European freshwater eel</name>
    <name type="synonym">Muraena anguilla</name>
    <dbReference type="NCBI Taxonomy" id="7936"/>
    <lineage>
        <taxon>Eukaryota</taxon>
        <taxon>Metazoa</taxon>
        <taxon>Chordata</taxon>
        <taxon>Craniata</taxon>
        <taxon>Vertebrata</taxon>
        <taxon>Euteleostomi</taxon>
        <taxon>Actinopterygii</taxon>
        <taxon>Neopterygii</taxon>
        <taxon>Teleostei</taxon>
        <taxon>Anguilliformes</taxon>
        <taxon>Anguillidae</taxon>
        <taxon>Anguilla</taxon>
    </lineage>
</organism>
<reference evidence="2" key="1">
    <citation type="submission" date="2014-11" db="EMBL/GenBank/DDBJ databases">
        <authorList>
            <person name="Amaro Gonzalez C."/>
        </authorList>
    </citation>
    <scope>NUCLEOTIDE SEQUENCE</scope>
</reference>